<proteinExistence type="predicted"/>
<feature type="compositionally biased region" description="Basic residues" evidence="1">
    <location>
        <begin position="69"/>
        <end position="79"/>
    </location>
</feature>
<feature type="compositionally biased region" description="Acidic residues" evidence="1">
    <location>
        <begin position="453"/>
        <end position="463"/>
    </location>
</feature>
<keyword evidence="3" id="KW-1185">Reference proteome</keyword>
<dbReference type="OrthoDB" id="3786150at2759"/>
<sequence length="463" mass="52834">MATVGEKRPASDLSDSSDEGSFQVKKQKHMVGSTNVGDGTQVTPASDSVASSASSSEDEGQIPEEPPKRRTRAGRKKSEKKSQPPIKTLFETWDYKPKPAPKFNEWWGRKPMPGPEGPKPHPDQPVARTNNAQTIPELWEDRKFRFKKGSRFVQTFRRGEEVPEDTPARLDQQQNLVLNLIDMRPKSRKDPTPRRMATYYIYENGLPKDWDNKQTIKALNDRRQQAIDRITMDPPWTNFEREYLCSLFIDHPDASILEIAERFNWRFMDQDFTKPTGFGGWDYISKGRTTESIRHEYLTYKHKYDVGEVPHKKELADKTPAGKAAGENRMYKFGKRDKAFDNDDSDNSDNSDADDENKTPQKTEPTKAKSIRRISVHVDNFDEEDYDSNSESEEPTFVSSSTRNDQPRLSEGDEELLELAGYNDPQSAVTTPAVDAPSSARYYDDVDVRAEDEGSQADTEDDN</sequence>
<feature type="compositionally biased region" description="Acidic residues" evidence="1">
    <location>
        <begin position="342"/>
        <end position="355"/>
    </location>
</feature>
<feature type="region of interest" description="Disordered" evidence="1">
    <location>
        <begin position="315"/>
        <end position="463"/>
    </location>
</feature>
<feature type="compositionally biased region" description="Basic and acidic residues" evidence="1">
    <location>
        <begin position="442"/>
        <end position="452"/>
    </location>
</feature>
<evidence type="ECO:0000313" key="3">
    <source>
        <dbReference type="Proteomes" id="UP000799291"/>
    </source>
</evidence>
<feature type="compositionally biased region" description="Low complexity" evidence="1">
    <location>
        <begin position="45"/>
        <end position="55"/>
    </location>
</feature>
<dbReference type="EMBL" id="MU005571">
    <property type="protein sequence ID" value="KAF2689828.1"/>
    <property type="molecule type" value="Genomic_DNA"/>
</dbReference>
<accession>A0A6G1JHA6</accession>
<feature type="compositionally biased region" description="Basic and acidic residues" evidence="1">
    <location>
        <begin position="356"/>
        <end position="367"/>
    </location>
</feature>
<feature type="region of interest" description="Disordered" evidence="1">
    <location>
        <begin position="1"/>
        <end position="130"/>
    </location>
</feature>
<dbReference type="AlphaFoldDB" id="A0A6G1JHA6"/>
<evidence type="ECO:0000256" key="1">
    <source>
        <dbReference type="SAM" id="MobiDB-lite"/>
    </source>
</evidence>
<evidence type="ECO:0000313" key="2">
    <source>
        <dbReference type="EMBL" id="KAF2689828.1"/>
    </source>
</evidence>
<gene>
    <name evidence="2" type="ORF">K458DRAFT_95520</name>
</gene>
<feature type="compositionally biased region" description="Acidic residues" evidence="1">
    <location>
        <begin position="381"/>
        <end position="394"/>
    </location>
</feature>
<organism evidence="2 3">
    <name type="scientific">Lentithecium fluviatile CBS 122367</name>
    <dbReference type="NCBI Taxonomy" id="1168545"/>
    <lineage>
        <taxon>Eukaryota</taxon>
        <taxon>Fungi</taxon>
        <taxon>Dikarya</taxon>
        <taxon>Ascomycota</taxon>
        <taxon>Pezizomycotina</taxon>
        <taxon>Dothideomycetes</taxon>
        <taxon>Pleosporomycetidae</taxon>
        <taxon>Pleosporales</taxon>
        <taxon>Massarineae</taxon>
        <taxon>Lentitheciaceae</taxon>
        <taxon>Lentithecium</taxon>
    </lineage>
</organism>
<feature type="compositionally biased region" description="Polar residues" evidence="1">
    <location>
        <begin position="32"/>
        <end position="44"/>
    </location>
</feature>
<feature type="compositionally biased region" description="Basic and acidic residues" evidence="1">
    <location>
        <begin position="1"/>
        <end position="10"/>
    </location>
</feature>
<name>A0A6G1JHA6_9PLEO</name>
<reference evidence="2" key="1">
    <citation type="journal article" date="2020" name="Stud. Mycol.">
        <title>101 Dothideomycetes genomes: a test case for predicting lifestyles and emergence of pathogens.</title>
        <authorList>
            <person name="Haridas S."/>
            <person name="Albert R."/>
            <person name="Binder M."/>
            <person name="Bloem J."/>
            <person name="Labutti K."/>
            <person name="Salamov A."/>
            <person name="Andreopoulos B."/>
            <person name="Baker S."/>
            <person name="Barry K."/>
            <person name="Bills G."/>
            <person name="Bluhm B."/>
            <person name="Cannon C."/>
            <person name="Castanera R."/>
            <person name="Culley D."/>
            <person name="Daum C."/>
            <person name="Ezra D."/>
            <person name="Gonzalez J."/>
            <person name="Henrissat B."/>
            <person name="Kuo A."/>
            <person name="Liang C."/>
            <person name="Lipzen A."/>
            <person name="Lutzoni F."/>
            <person name="Magnuson J."/>
            <person name="Mondo S."/>
            <person name="Nolan M."/>
            <person name="Ohm R."/>
            <person name="Pangilinan J."/>
            <person name="Park H.-J."/>
            <person name="Ramirez L."/>
            <person name="Alfaro M."/>
            <person name="Sun H."/>
            <person name="Tritt A."/>
            <person name="Yoshinaga Y."/>
            <person name="Zwiers L.-H."/>
            <person name="Turgeon B."/>
            <person name="Goodwin S."/>
            <person name="Spatafora J."/>
            <person name="Crous P."/>
            <person name="Grigoriev I."/>
        </authorList>
    </citation>
    <scope>NUCLEOTIDE SEQUENCE</scope>
    <source>
        <strain evidence="2">CBS 122367</strain>
    </source>
</reference>
<protein>
    <submittedName>
        <fullName evidence="2">Uncharacterized protein</fullName>
    </submittedName>
</protein>
<dbReference type="Proteomes" id="UP000799291">
    <property type="component" value="Unassembled WGS sequence"/>
</dbReference>